<protein>
    <recommendedName>
        <fullName evidence="5">5-formyltetrahydrofolate cyclo-ligase</fullName>
        <ecNumber evidence="5">6.3.3.2</ecNumber>
    </recommendedName>
</protein>
<feature type="region of interest" description="Disordered" evidence="6">
    <location>
        <begin position="27"/>
        <end position="92"/>
    </location>
</feature>
<sequence>MRRQNIREKKGRATRYYVVLSSLLPASTSRVEDSAADSEQRQATQRRLSRRSRLLSSSLRTPDDVNKPAASQPAAGEGGGGRGQRDWQDRRRNATMASISTAKKEMRSRIRKILAGVSADSVTSQSSLATERLLALPEYQSARRVSVYLSMPAGELRTGEIVRDAFRRGKQVFVPYIYKLGGSAETKPSSIMEMLALRSLEDYESLQPDGWGIPTLDASSVAGRENCLGGNGLRGEDGALKGGDGDDCGLDFIVVPGMAFDHGRRRLGHGKGYYDRFINRYRSNVGKGQMPYLGETSKQQHQTAQLIPLDTLTHQKYFSIAAFCLAEQVLQPPEEVPVGEYDNLVDSLVVGDGRVVRS</sequence>
<dbReference type="GO" id="GO:0009396">
    <property type="term" value="P:folic acid-containing compound biosynthetic process"/>
    <property type="evidence" value="ECO:0007669"/>
    <property type="project" value="TreeGrafter"/>
</dbReference>
<dbReference type="GO" id="GO:0030272">
    <property type="term" value="F:5-formyltetrahydrofolate cyclo-ligase activity"/>
    <property type="evidence" value="ECO:0007669"/>
    <property type="project" value="UniProtKB-EC"/>
</dbReference>
<comment type="caution">
    <text evidence="7">The sequence shown here is derived from an EMBL/GenBank/DDBJ whole genome shotgun (WGS) entry which is preliminary data.</text>
</comment>
<dbReference type="Gene3D" id="3.40.50.10420">
    <property type="entry name" value="NagB/RpiA/CoA transferase-like"/>
    <property type="match status" value="1"/>
</dbReference>
<dbReference type="GO" id="GO:0035999">
    <property type="term" value="P:tetrahydrofolate interconversion"/>
    <property type="evidence" value="ECO:0007669"/>
    <property type="project" value="TreeGrafter"/>
</dbReference>
<dbReference type="HOGENOM" id="CLU_066245_2_1_1"/>
<proteinExistence type="inferred from homology"/>
<keyword evidence="8" id="KW-1185">Reference proteome</keyword>
<evidence type="ECO:0000313" key="7">
    <source>
        <dbReference type="EMBL" id="EFE31871.1"/>
    </source>
</evidence>
<dbReference type="InterPro" id="IPR024185">
    <property type="entry name" value="FTHF_cligase-like_sf"/>
</dbReference>
<dbReference type="RefSeq" id="XP_003012511.1">
    <property type="nucleotide sequence ID" value="XM_003012465.1"/>
</dbReference>
<dbReference type="eggNOG" id="KOG3093">
    <property type="taxonomic scope" value="Eukaryota"/>
</dbReference>
<dbReference type="PANTHER" id="PTHR23407:SF1">
    <property type="entry name" value="5-FORMYLTETRAHYDROFOLATE CYCLO-LIGASE"/>
    <property type="match status" value="1"/>
</dbReference>
<dbReference type="GO" id="GO:0005524">
    <property type="term" value="F:ATP binding"/>
    <property type="evidence" value="ECO:0007669"/>
    <property type="project" value="UniProtKB-KW"/>
</dbReference>
<organism evidence="7 8">
    <name type="scientific">Arthroderma benhamiae (strain ATCC MYA-4681 / CBS 112371)</name>
    <name type="common">Trichophyton mentagrophytes</name>
    <dbReference type="NCBI Taxonomy" id="663331"/>
    <lineage>
        <taxon>Eukaryota</taxon>
        <taxon>Fungi</taxon>
        <taxon>Dikarya</taxon>
        <taxon>Ascomycota</taxon>
        <taxon>Pezizomycotina</taxon>
        <taxon>Eurotiomycetes</taxon>
        <taxon>Eurotiomycetidae</taxon>
        <taxon>Onygenales</taxon>
        <taxon>Arthrodermataceae</taxon>
        <taxon>Trichophyton</taxon>
    </lineage>
</organism>
<dbReference type="PANTHER" id="PTHR23407">
    <property type="entry name" value="ATPASE INHIBITOR/5-FORMYLTETRAHYDROFOLATE CYCLO-LIGASE"/>
    <property type="match status" value="1"/>
</dbReference>
<dbReference type="EC" id="6.3.3.2" evidence="5"/>
<dbReference type="GeneID" id="9520242"/>
<dbReference type="SUPFAM" id="SSF100950">
    <property type="entry name" value="NagB/RpiA/CoA transferase-like"/>
    <property type="match status" value="1"/>
</dbReference>
<keyword evidence="7" id="KW-0436">Ligase</keyword>
<evidence type="ECO:0000256" key="2">
    <source>
        <dbReference type="ARBA" id="ARBA00022741"/>
    </source>
</evidence>
<comment type="catalytic activity">
    <reaction evidence="4">
        <text>(6S)-5-formyl-5,6,7,8-tetrahydrofolate + ATP = (6R)-5,10-methenyltetrahydrofolate + ADP + phosphate</text>
        <dbReference type="Rhea" id="RHEA:10488"/>
        <dbReference type="ChEBI" id="CHEBI:30616"/>
        <dbReference type="ChEBI" id="CHEBI:43474"/>
        <dbReference type="ChEBI" id="CHEBI:57455"/>
        <dbReference type="ChEBI" id="CHEBI:57457"/>
        <dbReference type="ChEBI" id="CHEBI:456216"/>
        <dbReference type="EC" id="6.3.3.2"/>
    </reaction>
</comment>
<dbReference type="InterPro" id="IPR037171">
    <property type="entry name" value="NagB/RpiA_transferase-like"/>
</dbReference>
<dbReference type="KEGG" id="abe:ARB_01124"/>
<evidence type="ECO:0000256" key="4">
    <source>
        <dbReference type="ARBA" id="ARBA00036539"/>
    </source>
</evidence>
<name>D4AY55_ARTBC</name>
<dbReference type="Proteomes" id="UP000008866">
    <property type="component" value="Unassembled WGS sequence"/>
</dbReference>
<accession>D4AY55</accession>
<reference evidence="8" key="1">
    <citation type="journal article" date="2011" name="Genome Biol.">
        <title>Comparative and functional genomics provide insights into the pathogenicity of dermatophytic fungi.</title>
        <authorList>
            <person name="Burmester A."/>
            <person name="Shelest E."/>
            <person name="Gloeckner G."/>
            <person name="Heddergott C."/>
            <person name="Schindler S."/>
            <person name="Staib P."/>
            <person name="Heidel A."/>
            <person name="Felder M."/>
            <person name="Petzold A."/>
            <person name="Szafranski K."/>
            <person name="Feuermann M."/>
            <person name="Pedruzzi I."/>
            <person name="Priebe S."/>
            <person name="Groth M."/>
            <person name="Winkler R."/>
            <person name="Li W."/>
            <person name="Kniemeyer O."/>
            <person name="Schroeckh V."/>
            <person name="Hertweck C."/>
            <person name="Hube B."/>
            <person name="White T.C."/>
            <person name="Platzer M."/>
            <person name="Guthke R."/>
            <person name="Heitman J."/>
            <person name="Woestemeyer J."/>
            <person name="Zipfel P.F."/>
            <person name="Monod M."/>
            <person name="Brakhage A.A."/>
        </authorList>
    </citation>
    <scope>NUCLEOTIDE SEQUENCE [LARGE SCALE GENOMIC DNA]</scope>
    <source>
        <strain evidence="8">ATCC MYA-4681 / CBS 112371</strain>
    </source>
</reference>
<feature type="compositionally biased region" description="Basic and acidic residues" evidence="6">
    <location>
        <begin position="83"/>
        <end position="92"/>
    </location>
</feature>
<dbReference type="OMA" id="METHDEP"/>
<evidence type="ECO:0000256" key="1">
    <source>
        <dbReference type="ARBA" id="ARBA00010638"/>
    </source>
</evidence>
<evidence type="ECO:0000256" key="5">
    <source>
        <dbReference type="ARBA" id="ARBA00038966"/>
    </source>
</evidence>
<keyword evidence="3" id="KW-0067">ATP-binding</keyword>
<dbReference type="STRING" id="663331.D4AY55"/>
<gene>
    <name evidence="7" type="ORF">ARB_01124</name>
</gene>
<comment type="similarity">
    <text evidence="1">Belongs to the 5-formyltetrahydrofolate cyclo-ligase family.</text>
</comment>
<evidence type="ECO:0000256" key="3">
    <source>
        <dbReference type="ARBA" id="ARBA00022840"/>
    </source>
</evidence>
<dbReference type="InterPro" id="IPR002698">
    <property type="entry name" value="FTHF_cligase"/>
</dbReference>
<keyword evidence="2" id="KW-0547">Nucleotide-binding</keyword>
<dbReference type="GO" id="GO:0005739">
    <property type="term" value="C:mitochondrion"/>
    <property type="evidence" value="ECO:0007669"/>
    <property type="project" value="TreeGrafter"/>
</dbReference>
<dbReference type="EMBL" id="ABSU01000018">
    <property type="protein sequence ID" value="EFE31871.1"/>
    <property type="molecule type" value="Genomic_DNA"/>
</dbReference>
<evidence type="ECO:0000256" key="6">
    <source>
        <dbReference type="SAM" id="MobiDB-lite"/>
    </source>
</evidence>
<evidence type="ECO:0000313" key="8">
    <source>
        <dbReference type="Proteomes" id="UP000008866"/>
    </source>
</evidence>
<dbReference type="Pfam" id="PF01812">
    <property type="entry name" value="5-FTHF_cyc-lig"/>
    <property type="match status" value="1"/>
</dbReference>
<dbReference type="AlphaFoldDB" id="D4AY55"/>